<dbReference type="AlphaFoldDB" id="A0A1I7WF38"/>
<keyword evidence="1" id="KW-0472">Membrane</keyword>
<keyword evidence="1" id="KW-0812">Transmembrane</keyword>
<evidence type="ECO:0000313" key="2">
    <source>
        <dbReference type="Proteomes" id="UP000095283"/>
    </source>
</evidence>
<dbReference type="Proteomes" id="UP000095283">
    <property type="component" value="Unplaced"/>
</dbReference>
<accession>A0A1I7WF38</accession>
<feature type="transmembrane region" description="Helical" evidence="1">
    <location>
        <begin position="67"/>
        <end position="86"/>
    </location>
</feature>
<evidence type="ECO:0000313" key="3">
    <source>
        <dbReference type="WBParaSite" id="Hba_03575"/>
    </source>
</evidence>
<reference evidence="3" key="1">
    <citation type="submission" date="2016-11" db="UniProtKB">
        <authorList>
            <consortium name="WormBaseParasite"/>
        </authorList>
    </citation>
    <scope>IDENTIFICATION</scope>
</reference>
<name>A0A1I7WF38_HETBA</name>
<keyword evidence="2" id="KW-1185">Reference proteome</keyword>
<organism evidence="2 3">
    <name type="scientific">Heterorhabditis bacteriophora</name>
    <name type="common">Entomopathogenic nematode worm</name>
    <dbReference type="NCBI Taxonomy" id="37862"/>
    <lineage>
        <taxon>Eukaryota</taxon>
        <taxon>Metazoa</taxon>
        <taxon>Ecdysozoa</taxon>
        <taxon>Nematoda</taxon>
        <taxon>Chromadorea</taxon>
        <taxon>Rhabditida</taxon>
        <taxon>Rhabditina</taxon>
        <taxon>Rhabditomorpha</taxon>
        <taxon>Strongyloidea</taxon>
        <taxon>Heterorhabditidae</taxon>
        <taxon>Heterorhabditis</taxon>
    </lineage>
</organism>
<evidence type="ECO:0000256" key="1">
    <source>
        <dbReference type="SAM" id="Phobius"/>
    </source>
</evidence>
<feature type="transmembrane region" description="Helical" evidence="1">
    <location>
        <begin position="6"/>
        <end position="26"/>
    </location>
</feature>
<sequence length="180" mass="21357">MAFFGNPNLFFFQIIFHFYIFYDVFFRFQDLVVRLARTNLPQICIFTVEFVFPFLTRSHCAIAELRFFYSSVLNFSIWLLVISNFLHKSVCTFSFKAIELFCWCSTLLLNGAISQDSFVGQDRLELELNPVCSVEWYCWRSKLAPLLFRGIFVLDILETLLKLMFCIDIRSRKHCNLIFV</sequence>
<protein>
    <submittedName>
        <fullName evidence="3">Transmembrane protein</fullName>
    </submittedName>
</protein>
<keyword evidence="1" id="KW-1133">Transmembrane helix</keyword>
<proteinExistence type="predicted"/>
<dbReference type="WBParaSite" id="Hba_03575">
    <property type="protein sequence ID" value="Hba_03575"/>
    <property type="gene ID" value="Hba_03575"/>
</dbReference>